<organism evidence="2 3">
    <name type="scientific">Rhynchosporium secalis</name>
    <name type="common">Barley scald fungus</name>
    <dbReference type="NCBI Taxonomy" id="38038"/>
    <lineage>
        <taxon>Eukaryota</taxon>
        <taxon>Fungi</taxon>
        <taxon>Dikarya</taxon>
        <taxon>Ascomycota</taxon>
        <taxon>Pezizomycotina</taxon>
        <taxon>Leotiomycetes</taxon>
        <taxon>Helotiales</taxon>
        <taxon>Ploettnerulaceae</taxon>
        <taxon>Rhynchosporium</taxon>
    </lineage>
</organism>
<proteinExistence type="predicted"/>
<gene>
    <name evidence="2" type="ORF">RSE6_01844</name>
</gene>
<evidence type="ECO:0000313" key="2">
    <source>
        <dbReference type="EMBL" id="CZT42018.1"/>
    </source>
</evidence>
<dbReference type="AlphaFoldDB" id="A0A1E1LYU8"/>
<feature type="region of interest" description="Disordered" evidence="1">
    <location>
        <begin position="58"/>
        <end position="80"/>
    </location>
</feature>
<reference evidence="3" key="1">
    <citation type="submission" date="2016-03" db="EMBL/GenBank/DDBJ databases">
        <authorList>
            <person name="Guldener U."/>
        </authorList>
    </citation>
    <scope>NUCLEOTIDE SEQUENCE [LARGE SCALE GENOMIC DNA]</scope>
</reference>
<feature type="compositionally biased region" description="Acidic residues" evidence="1">
    <location>
        <begin position="63"/>
        <end position="74"/>
    </location>
</feature>
<dbReference type="EMBL" id="FJVC01000070">
    <property type="protein sequence ID" value="CZT42018.1"/>
    <property type="molecule type" value="Genomic_DNA"/>
</dbReference>
<name>A0A1E1LYU8_RHYSE</name>
<accession>A0A1E1LYU8</accession>
<sequence>MSEGLSQPCYAPRSIFKLLGASIDKKEGMSSGSQPPYVDIYKHYVATASEVPKSMWYCKEGGSEDDDSEDDEIDQLQNHPRTHMASVKRIVPEFVISVIRIQIDNLASGEIRSRLKIYLVESSYIRVLR</sequence>
<evidence type="ECO:0000313" key="3">
    <source>
        <dbReference type="Proteomes" id="UP000177625"/>
    </source>
</evidence>
<protein>
    <submittedName>
        <fullName evidence="2">Uncharacterized protein</fullName>
    </submittedName>
</protein>
<dbReference type="Proteomes" id="UP000177625">
    <property type="component" value="Unassembled WGS sequence"/>
</dbReference>
<keyword evidence="3" id="KW-1185">Reference proteome</keyword>
<evidence type="ECO:0000256" key="1">
    <source>
        <dbReference type="SAM" id="MobiDB-lite"/>
    </source>
</evidence>